<evidence type="ECO:0000313" key="4">
    <source>
        <dbReference type="Proteomes" id="UP000789572"/>
    </source>
</evidence>
<name>A0A9N9GUH8_9GLOM</name>
<keyword evidence="4" id="KW-1185">Reference proteome</keyword>
<dbReference type="GO" id="GO:0005737">
    <property type="term" value="C:cytoplasm"/>
    <property type="evidence" value="ECO:0007669"/>
    <property type="project" value="TreeGrafter"/>
</dbReference>
<evidence type="ECO:0000256" key="2">
    <source>
        <dbReference type="SAM" id="SignalP"/>
    </source>
</evidence>
<dbReference type="OrthoDB" id="265955at2759"/>
<dbReference type="Proteomes" id="UP000789572">
    <property type="component" value="Unassembled WGS sequence"/>
</dbReference>
<accession>A0A9N9GUH8</accession>
<protein>
    <submittedName>
        <fullName evidence="3">9517_t:CDS:1</fullName>
    </submittedName>
</protein>
<dbReference type="PANTHER" id="PTHR21737:SF4">
    <property type="entry name" value="SPLICING FACTOR CACTIN"/>
    <property type="match status" value="1"/>
</dbReference>
<dbReference type="GO" id="GO:0005681">
    <property type="term" value="C:spliceosomal complex"/>
    <property type="evidence" value="ECO:0007669"/>
    <property type="project" value="TreeGrafter"/>
</dbReference>
<sequence>MHSCHVVLLPAVQVLEIVIVAVPNRERKDAPCHQEIRKEHEGVDRPQLAIKTGIVIEKEENQRELLEKQSLVEFSAYSNADNPFGDDNLGQQFEWIKKKERDKKLGISPEEAKRRERERHEETRLELEKLNKRRAEREVEQQLREEEL</sequence>
<feature type="chain" id="PRO_5040348323" evidence="2">
    <location>
        <begin position="17"/>
        <end position="148"/>
    </location>
</feature>
<organism evidence="3 4">
    <name type="scientific">Paraglomus occultum</name>
    <dbReference type="NCBI Taxonomy" id="144539"/>
    <lineage>
        <taxon>Eukaryota</taxon>
        <taxon>Fungi</taxon>
        <taxon>Fungi incertae sedis</taxon>
        <taxon>Mucoromycota</taxon>
        <taxon>Glomeromycotina</taxon>
        <taxon>Glomeromycetes</taxon>
        <taxon>Paraglomerales</taxon>
        <taxon>Paraglomeraceae</taxon>
        <taxon>Paraglomus</taxon>
    </lineage>
</organism>
<keyword evidence="2" id="KW-0732">Signal</keyword>
<feature type="region of interest" description="Disordered" evidence="1">
    <location>
        <begin position="101"/>
        <end position="124"/>
    </location>
</feature>
<gene>
    <name evidence="3" type="ORF">POCULU_LOCUS9128</name>
</gene>
<proteinExistence type="predicted"/>
<dbReference type="PANTHER" id="PTHR21737">
    <property type="entry name" value="POLYGLUTAMINE BINDING PROTEIN 1/MARVEL MEMBRANE-ASSOCIATING DOMAIN CONTAINING 3"/>
    <property type="match status" value="1"/>
</dbReference>
<evidence type="ECO:0000313" key="3">
    <source>
        <dbReference type="EMBL" id="CAG8635397.1"/>
    </source>
</evidence>
<dbReference type="EMBL" id="CAJVPJ010003122">
    <property type="protein sequence ID" value="CAG8635397.1"/>
    <property type="molecule type" value="Genomic_DNA"/>
</dbReference>
<reference evidence="3" key="1">
    <citation type="submission" date="2021-06" db="EMBL/GenBank/DDBJ databases">
        <authorList>
            <person name="Kallberg Y."/>
            <person name="Tangrot J."/>
            <person name="Rosling A."/>
        </authorList>
    </citation>
    <scope>NUCLEOTIDE SEQUENCE</scope>
    <source>
        <strain evidence="3">IA702</strain>
    </source>
</reference>
<feature type="non-terminal residue" evidence="3">
    <location>
        <position position="148"/>
    </location>
</feature>
<dbReference type="GO" id="GO:0045292">
    <property type="term" value="P:mRNA cis splicing, via spliceosome"/>
    <property type="evidence" value="ECO:0007669"/>
    <property type="project" value="TreeGrafter"/>
</dbReference>
<dbReference type="AlphaFoldDB" id="A0A9N9GUH8"/>
<feature type="signal peptide" evidence="2">
    <location>
        <begin position="1"/>
        <end position="16"/>
    </location>
</feature>
<evidence type="ECO:0000256" key="1">
    <source>
        <dbReference type="SAM" id="MobiDB-lite"/>
    </source>
</evidence>
<comment type="caution">
    <text evidence="3">The sequence shown here is derived from an EMBL/GenBank/DDBJ whole genome shotgun (WGS) entry which is preliminary data.</text>
</comment>